<evidence type="ECO:0000313" key="3">
    <source>
        <dbReference type="Proteomes" id="UP001610100"/>
    </source>
</evidence>
<evidence type="ECO:0000313" key="2">
    <source>
        <dbReference type="EMBL" id="MFH6771045.1"/>
    </source>
</evidence>
<proteinExistence type="predicted"/>
<sequence length="275" mass="31863">MKRTLLCLIVFVLTTQIGFSQSKINRAENSLKKKPEPSSARSYSGSDDDDDSSSDLGFFGEFFADIFIQGFSFLTYQTFIGTPNEFPNSYVTKYPFNNSDKGNYNVGLDENFSRFRTDLSGRYLFENNTLKSMDLSLNLRFLRRFGLDFDYYQLWENNPNFGKDNLAIYDFLAKYYRVRAEKFDLWWGLGTTYVGGEVHQFGFTYGLGMEWFFANPLSIEANFNQSFINTETVNKLNFLLNYHKKNFKLIGGYEHLKIGSQDFSNITVGVGLFLY</sequence>
<dbReference type="Proteomes" id="UP001610100">
    <property type="component" value="Unassembled WGS sequence"/>
</dbReference>
<protein>
    <submittedName>
        <fullName evidence="2">Uncharacterized protein</fullName>
    </submittedName>
</protein>
<reference evidence="2 3" key="1">
    <citation type="submission" date="2024-02" db="EMBL/GenBank/DDBJ databases">
        <title>A Gaetbulibacter species isolated from tidal flats and genomic insights of their niches.</title>
        <authorList>
            <person name="Ye Y."/>
        </authorList>
    </citation>
    <scope>NUCLEOTIDE SEQUENCE [LARGE SCALE GENOMIC DNA]</scope>
    <source>
        <strain evidence="2 3">KYW382</strain>
    </source>
</reference>
<name>A0ABW7MWV5_9FLAO</name>
<dbReference type="EMBL" id="JBAWKB010000001">
    <property type="protein sequence ID" value="MFH6771045.1"/>
    <property type="molecule type" value="Genomic_DNA"/>
</dbReference>
<comment type="caution">
    <text evidence="2">The sequence shown here is derived from an EMBL/GenBank/DDBJ whole genome shotgun (WGS) entry which is preliminary data.</text>
</comment>
<keyword evidence="3" id="KW-1185">Reference proteome</keyword>
<organism evidence="2 3">
    <name type="scientific">Gaetbulibacter aestuarii</name>
    <dbReference type="NCBI Taxonomy" id="1502358"/>
    <lineage>
        <taxon>Bacteria</taxon>
        <taxon>Pseudomonadati</taxon>
        <taxon>Bacteroidota</taxon>
        <taxon>Flavobacteriia</taxon>
        <taxon>Flavobacteriales</taxon>
        <taxon>Flavobacteriaceae</taxon>
        <taxon>Gaetbulibacter</taxon>
    </lineage>
</organism>
<feature type="region of interest" description="Disordered" evidence="1">
    <location>
        <begin position="28"/>
        <end position="51"/>
    </location>
</feature>
<accession>A0ABW7MWV5</accession>
<dbReference type="RefSeq" id="WP_344739885.1">
    <property type="nucleotide sequence ID" value="NZ_BAABAY010000001.1"/>
</dbReference>
<evidence type="ECO:0000256" key="1">
    <source>
        <dbReference type="SAM" id="MobiDB-lite"/>
    </source>
</evidence>
<gene>
    <name evidence="2" type="ORF">V8G58_03790</name>
</gene>